<dbReference type="PATRIC" id="fig|1218565.3.peg.3287"/>
<dbReference type="AlphaFoldDB" id="M6D3S7"/>
<name>M6D3S7_9LEPT</name>
<protein>
    <submittedName>
        <fullName evidence="1">Uncharacterized protein</fullName>
    </submittedName>
</protein>
<evidence type="ECO:0000313" key="2">
    <source>
        <dbReference type="Proteomes" id="UP000011988"/>
    </source>
</evidence>
<dbReference type="Proteomes" id="UP000011988">
    <property type="component" value="Unassembled WGS sequence"/>
</dbReference>
<evidence type="ECO:0000313" key="1">
    <source>
        <dbReference type="EMBL" id="EMJ93205.1"/>
    </source>
</evidence>
<gene>
    <name evidence="1" type="ORF">LEP1GSC194_1868</name>
</gene>
<comment type="caution">
    <text evidence="1">The sequence shown here is derived from an EMBL/GenBank/DDBJ whole genome shotgun (WGS) entry which is preliminary data.</text>
</comment>
<dbReference type="EMBL" id="ANIK01000071">
    <property type="protein sequence ID" value="EMJ93205.1"/>
    <property type="molecule type" value="Genomic_DNA"/>
</dbReference>
<organism evidence="1 2">
    <name type="scientific">Leptospira alstonii serovar Sichuan str. 79601</name>
    <dbReference type="NCBI Taxonomy" id="1218565"/>
    <lineage>
        <taxon>Bacteria</taxon>
        <taxon>Pseudomonadati</taxon>
        <taxon>Spirochaetota</taxon>
        <taxon>Spirochaetia</taxon>
        <taxon>Leptospirales</taxon>
        <taxon>Leptospiraceae</taxon>
        <taxon>Leptospira</taxon>
    </lineage>
</organism>
<reference evidence="1 2" key="1">
    <citation type="submission" date="2013-01" db="EMBL/GenBank/DDBJ databases">
        <authorList>
            <person name="Harkins D.M."/>
            <person name="Durkin A.S."/>
            <person name="Brinkac L.M."/>
            <person name="Haft D.H."/>
            <person name="Selengut J.D."/>
            <person name="Sanka R."/>
            <person name="DePew J."/>
            <person name="Purushe J."/>
            <person name="Galloway R.L."/>
            <person name="Vinetz J.M."/>
            <person name="Sutton G.G."/>
            <person name="Nierman W.C."/>
            <person name="Fouts D.E."/>
        </authorList>
    </citation>
    <scope>NUCLEOTIDE SEQUENCE [LARGE SCALE GENOMIC DNA]</scope>
    <source>
        <strain evidence="1 2">79601</strain>
    </source>
</reference>
<sequence>MKSGIKHFFGETFCRNNKILAFSTFVFEMKIKSSDKFKIERS</sequence>
<accession>M6D3S7</accession>
<proteinExistence type="predicted"/>